<dbReference type="KEGG" id="ccs:CCNA_00160"/>
<reference evidence="3 4" key="1">
    <citation type="journal article" date="2010" name="J. Bacteriol.">
        <title>The genetic basis of laboratory adaptation in Caulobacter crescentus.</title>
        <authorList>
            <person name="Marks M.E."/>
            <person name="Castro-Rojas C.M."/>
            <person name="Teiling C."/>
            <person name="Du L."/>
            <person name="Kapatral V."/>
            <person name="Walunas T.L."/>
            <person name="Crosson S."/>
        </authorList>
    </citation>
    <scope>NUCLEOTIDE SEQUENCE [LARGE SCALE GENOMIC DNA]</scope>
    <source>
        <strain evidence="4">NA1000 / CB15N</strain>
    </source>
</reference>
<proteinExistence type="predicted"/>
<evidence type="ECO:0000256" key="1">
    <source>
        <dbReference type="PROSITE-ProRule" id="PRU00284"/>
    </source>
</evidence>
<sequence length="379" mass="40497">MTGASSCCSRIDSAKSFLWGALSMEQDASLRPERILDLSERLSSVAGAKIGEIARVNRAAKMLAINALIVAARAGEAGKGFAIVAEEFKKISTEIDAVAAALESQVRSDLDELSAIGGAILGHMRGQRLADLALNAIEIVDRNLYERTCDVRWWATDSAVVACLAQGDDPTARRYASERLGVILDAYTVYLDLWICDAQGRVIANGRPGRYPNVVGRSVADARWFQEGLRTATGDEFVACDIERCAVLGDAPVATYATAIRAGGEVTGKPLGVLGVHFDWRPQAQAVVDGVRLTSEERERSRVMLLDQRGRVLAASDGQGVLTETFVLDTSAGPMGSYADGDVTVGYARTPGYETYQGLGWYGCLVQAKALAERTVAAA</sequence>
<name>A0A0H3C641_CAUVN</name>
<keyword evidence="1" id="KW-0807">Transducer</keyword>
<dbReference type="PROSITE" id="PS50111">
    <property type="entry name" value="CHEMOTAXIS_TRANSDUC_2"/>
    <property type="match status" value="1"/>
</dbReference>
<keyword evidence="4" id="KW-1185">Reference proteome</keyword>
<dbReference type="InterPro" id="IPR004090">
    <property type="entry name" value="Chemotax_Me-accpt_rcpt"/>
</dbReference>
<dbReference type="SMR" id="A0A0H3C641"/>
<dbReference type="Gene3D" id="3.30.450.20">
    <property type="entry name" value="PAS domain"/>
    <property type="match status" value="1"/>
</dbReference>
<dbReference type="SUPFAM" id="SSF58104">
    <property type="entry name" value="Methyl-accepting chemotaxis protein (MCP) signaling domain"/>
    <property type="match status" value="1"/>
</dbReference>
<dbReference type="Gene3D" id="6.10.250.3200">
    <property type="match status" value="1"/>
</dbReference>
<dbReference type="PRINTS" id="PR00260">
    <property type="entry name" value="CHEMTRNSDUCR"/>
</dbReference>
<dbReference type="AlphaFoldDB" id="A0A0H3C641"/>
<feature type="domain" description="Methyl-accepting transducer" evidence="2">
    <location>
        <begin position="53"/>
        <end position="108"/>
    </location>
</feature>
<evidence type="ECO:0000259" key="2">
    <source>
        <dbReference type="PROSITE" id="PS50111"/>
    </source>
</evidence>
<dbReference type="Proteomes" id="UP000001364">
    <property type="component" value="Chromosome"/>
</dbReference>
<accession>A0A0H3C641</accession>
<gene>
    <name evidence="3" type="ordered locus">CCNA_00160</name>
</gene>
<dbReference type="GO" id="GO:0004888">
    <property type="term" value="F:transmembrane signaling receptor activity"/>
    <property type="evidence" value="ECO:0007669"/>
    <property type="project" value="InterPro"/>
</dbReference>
<evidence type="ECO:0000313" key="4">
    <source>
        <dbReference type="Proteomes" id="UP000001364"/>
    </source>
</evidence>
<dbReference type="RefSeq" id="YP_002515535.1">
    <property type="nucleotide sequence ID" value="NC_011916.1"/>
</dbReference>
<evidence type="ECO:0000313" key="3">
    <source>
        <dbReference type="EMBL" id="ACL93627.1"/>
    </source>
</evidence>
<dbReference type="EMBL" id="CP001340">
    <property type="protein sequence ID" value="ACL93627.1"/>
    <property type="molecule type" value="Genomic_DNA"/>
</dbReference>
<dbReference type="GO" id="GO:0006935">
    <property type="term" value="P:chemotaxis"/>
    <property type="evidence" value="ECO:0007669"/>
    <property type="project" value="InterPro"/>
</dbReference>
<organism evidence="3 4">
    <name type="scientific">Caulobacter vibrioides (strain NA1000 / CB15N)</name>
    <name type="common">Caulobacter crescentus</name>
    <dbReference type="NCBI Taxonomy" id="565050"/>
    <lineage>
        <taxon>Bacteria</taxon>
        <taxon>Pseudomonadati</taxon>
        <taxon>Pseudomonadota</taxon>
        <taxon>Alphaproteobacteria</taxon>
        <taxon>Caulobacterales</taxon>
        <taxon>Caulobacteraceae</taxon>
        <taxon>Caulobacter</taxon>
    </lineage>
</organism>
<dbReference type="Pfam" id="PF00015">
    <property type="entry name" value="MCPsignal"/>
    <property type="match status" value="1"/>
</dbReference>
<dbReference type="PATRIC" id="fig|565050.3.peg.158"/>
<dbReference type="InterPro" id="IPR004089">
    <property type="entry name" value="MCPsignal_dom"/>
</dbReference>
<dbReference type="GeneID" id="7332414"/>
<dbReference type="GO" id="GO:0007165">
    <property type="term" value="P:signal transduction"/>
    <property type="evidence" value="ECO:0007669"/>
    <property type="project" value="UniProtKB-KW"/>
</dbReference>
<dbReference type="GO" id="GO:0016020">
    <property type="term" value="C:membrane"/>
    <property type="evidence" value="ECO:0007669"/>
    <property type="project" value="InterPro"/>
</dbReference>
<dbReference type="RefSeq" id="WP_010918050.1">
    <property type="nucleotide sequence ID" value="NC_011916.1"/>
</dbReference>
<protein>
    <submittedName>
        <fullName evidence="3">Methyl-accepting chemotaxis protein</fullName>
    </submittedName>
</protein>
<dbReference type="PhylomeDB" id="A0A0H3C641"/>
<dbReference type="OrthoDB" id="9814866at2"/>
<dbReference type="HOGENOM" id="CLU_047366_0_0_5"/>